<keyword evidence="3 6" id="KW-0812">Transmembrane</keyword>
<comment type="caution">
    <text evidence="7">The sequence shown here is derived from an EMBL/GenBank/DDBJ whole genome shotgun (WGS) entry which is preliminary data.</text>
</comment>
<evidence type="ECO:0000256" key="6">
    <source>
        <dbReference type="SAM" id="Phobius"/>
    </source>
</evidence>
<comment type="subcellular location">
    <subcellularLocation>
        <location evidence="1">Cell membrane</location>
        <topology evidence="1">Multi-pass membrane protein</topology>
    </subcellularLocation>
</comment>
<gene>
    <name evidence="7" type="ORF">DXZ20_11645</name>
</gene>
<dbReference type="InterPro" id="IPR020948">
    <property type="entry name" value="P_starv_induced_PsiE-like"/>
</dbReference>
<name>A0A6M0RKJ0_9CYAN</name>
<dbReference type="GO" id="GO:0005886">
    <property type="term" value="C:plasma membrane"/>
    <property type="evidence" value="ECO:0007669"/>
    <property type="project" value="UniProtKB-SubCell"/>
</dbReference>
<sequence length="150" mass="16489">MGSKKNGKRWSWLSAESFLHGIDGIETIVSKLLSIAMLVVIFVIMVDLVRFLAVALLEPSPSGFFKNTLSEIFGLFLSVLIALEILENITAYLKKHVVQVELVIVTSLTAVARKIIILDLEKVTGISLIGLAVAILALSISYWIVRNIHS</sequence>
<evidence type="ECO:0000256" key="5">
    <source>
        <dbReference type="ARBA" id="ARBA00023136"/>
    </source>
</evidence>
<keyword evidence="5 6" id="KW-0472">Membrane</keyword>
<keyword evidence="2" id="KW-1003">Cell membrane</keyword>
<evidence type="ECO:0000256" key="4">
    <source>
        <dbReference type="ARBA" id="ARBA00022989"/>
    </source>
</evidence>
<dbReference type="EMBL" id="QXHD01000004">
    <property type="protein sequence ID" value="NEZ56313.1"/>
    <property type="molecule type" value="Genomic_DNA"/>
</dbReference>
<feature type="transmembrane region" description="Helical" evidence="6">
    <location>
        <begin position="123"/>
        <end position="145"/>
    </location>
</feature>
<keyword evidence="4 6" id="KW-1133">Transmembrane helix</keyword>
<dbReference type="Pfam" id="PF06146">
    <property type="entry name" value="PsiE"/>
    <property type="match status" value="1"/>
</dbReference>
<organism evidence="7 8">
    <name type="scientific">Adonisia turfae CCMR0081</name>
    <dbReference type="NCBI Taxonomy" id="2292702"/>
    <lineage>
        <taxon>Bacteria</taxon>
        <taxon>Bacillati</taxon>
        <taxon>Cyanobacteriota</taxon>
        <taxon>Adonisia</taxon>
        <taxon>Adonisia turfae</taxon>
    </lineage>
</organism>
<feature type="transmembrane region" description="Helical" evidence="6">
    <location>
        <begin position="69"/>
        <end position="86"/>
    </location>
</feature>
<dbReference type="Proteomes" id="UP000481033">
    <property type="component" value="Unassembled WGS sequence"/>
</dbReference>
<reference evidence="7 8" key="1">
    <citation type="journal article" date="2020" name="Microb. Ecol.">
        <title>Ecogenomics of the Marine Benthic Filamentous Cyanobacterium Adonisia.</title>
        <authorList>
            <person name="Walter J.M."/>
            <person name="Coutinho F.H."/>
            <person name="Leomil L."/>
            <person name="Hargreaves P.I."/>
            <person name="Campeao M.E."/>
            <person name="Vieira V.V."/>
            <person name="Silva B.S."/>
            <person name="Fistarol G.O."/>
            <person name="Salomon P.S."/>
            <person name="Sawabe T."/>
            <person name="Mino S."/>
            <person name="Hosokawa M."/>
            <person name="Miyashita H."/>
            <person name="Maruyama F."/>
            <person name="van Verk M.C."/>
            <person name="Dutilh B.E."/>
            <person name="Thompson C.C."/>
            <person name="Thompson F.L."/>
        </authorList>
    </citation>
    <scope>NUCLEOTIDE SEQUENCE [LARGE SCALE GENOMIC DNA]</scope>
    <source>
        <strain evidence="7 8">CCMR0081</strain>
    </source>
</reference>
<evidence type="ECO:0000313" key="7">
    <source>
        <dbReference type="EMBL" id="NEZ56313.1"/>
    </source>
</evidence>
<dbReference type="AlphaFoldDB" id="A0A6M0RKJ0"/>
<feature type="transmembrane region" description="Helical" evidence="6">
    <location>
        <begin position="32"/>
        <end position="57"/>
    </location>
</feature>
<evidence type="ECO:0000256" key="2">
    <source>
        <dbReference type="ARBA" id="ARBA00022475"/>
    </source>
</evidence>
<proteinExistence type="predicted"/>
<accession>A0A6M0RKJ0</accession>
<evidence type="ECO:0000313" key="8">
    <source>
        <dbReference type="Proteomes" id="UP000481033"/>
    </source>
</evidence>
<evidence type="ECO:0008006" key="9">
    <source>
        <dbReference type="Google" id="ProtNLM"/>
    </source>
</evidence>
<evidence type="ECO:0000256" key="1">
    <source>
        <dbReference type="ARBA" id="ARBA00004651"/>
    </source>
</evidence>
<evidence type="ECO:0000256" key="3">
    <source>
        <dbReference type="ARBA" id="ARBA00022692"/>
    </source>
</evidence>
<keyword evidence="8" id="KW-1185">Reference proteome</keyword>
<dbReference type="RefSeq" id="WP_163667667.1">
    <property type="nucleotide sequence ID" value="NZ_QXHD01000004.1"/>
</dbReference>
<protein>
    <recommendedName>
        <fullName evidence="9">Phosphate-starvation-inducible E-like protein</fullName>
    </recommendedName>
</protein>